<dbReference type="InterPro" id="IPR010273">
    <property type="entry name" value="DUF881"/>
</dbReference>
<gene>
    <name evidence="2" type="ORF">FCL54_21360</name>
</gene>
<dbReference type="Pfam" id="PF05949">
    <property type="entry name" value="DUF881"/>
    <property type="match status" value="1"/>
</dbReference>
<evidence type="ECO:0000256" key="1">
    <source>
        <dbReference type="ARBA" id="ARBA00009108"/>
    </source>
</evidence>
<dbReference type="EMBL" id="SWLG01000025">
    <property type="protein sequence ID" value="TLS35247.1"/>
    <property type="molecule type" value="Genomic_DNA"/>
</dbReference>
<evidence type="ECO:0000313" key="2">
    <source>
        <dbReference type="EMBL" id="TLS35247.1"/>
    </source>
</evidence>
<dbReference type="OrthoDB" id="2439649at2"/>
<dbReference type="PANTHER" id="PTHR37313:SF2">
    <property type="entry name" value="UPF0749 PROTEIN YLXX"/>
    <property type="match status" value="1"/>
</dbReference>
<comment type="similarity">
    <text evidence="1">Belongs to the UPF0749 family.</text>
</comment>
<dbReference type="Proteomes" id="UP000308230">
    <property type="component" value="Unassembled WGS sequence"/>
</dbReference>
<proteinExistence type="inferred from homology"/>
<reference evidence="2 3" key="1">
    <citation type="submission" date="2019-04" db="EMBL/GenBank/DDBJ databases">
        <title>Bacillus caeni sp. nov., a bacterium isolated from mangrove sediment.</title>
        <authorList>
            <person name="Huang H."/>
            <person name="Mo K."/>
            <person name="Hu Y."/>
        </authorList>
    </citation>
    <scope>NUCLEOTIDE SEQUENCE [LARGE SCALE GENOMIC DNA]</scope>
    <source>
        <strain evidence="2 3">HB172195</strain>
    </source>
</reference>
<accession>A0A5R9EW25</accession>
<organism evidence="2 3">
    <name type="scientific">Exobacillus caeni</name>
    <dbReference type="NCBI Taxonomy" id="2574798"/>
    <lineage>
        <taxon>Bacteria</taxon>
        <taxon>Bacillati</taxon>
        <taxon>Bacillota</taxon>
        <taxon>Bacilli</taxon>
        <taxon>Bacillales</taxon>
        <taxon>Guptibacillaceae</taxon>
        <taxon>Exobacillus</taxon>
    </lineage>
</organism>
<dbReference type="Gene3D" id="3.30.70.1880">
    <property type="entry name" value="Protein of unknown function DUF881"/>
    <property type="match status" value="1"/>
</dbReference>
<evidence type="ECO:0000313" key="3">
    <source>
        <dbReference type="Proteomes" id="UP000308230"/>
    </source>
</evidence>
<protein>
    <submittedName>
        <fullName evidence="2">DUF881 domain-containing protein</fullName>
    </submittedName>
</protein>
<comment type="caution">
    <text evidence="2">The sequence shown here is derived from an EMBL/GenBank/DDBJ whole genome shotgun (WGS) entry which is preliminary data.</text>
</comment>
<dbReference type="RefSeq" id="WP_138129227.1">
    <property type="nucleotide sequence ID" value="NZ_SWLG01000025.1"/>
</dbReference>
<sequence>MITRRKLVFTMVAFLVGFMIAIQFQTTRKPAARDTRDIWELREDIEKEKITQQELLYEIQSYESLLNEYVSKQDKERMKTMQLELKSLKKEAGLTKVSGQGIVMTIEPLFSEALLGEPIGYVTDDLLMRLLNEINLYDAEAISIADQRIVTNTAVREVNGKTYINNRPLPPLPVEINIISDDPEKMHAKMAASQAMDDFAKENLGLTLDPEIKDKLTLPAYEQHIPVKFMKKAGEDS</sequence>
<name>A0A5R9EW25_9BACL</name>
<dbReference type="AlphaFoldDB" id="A0A5R9EW25"/>
<dbReference type="PANTHER" id="PTHR37313">
    <property type="entry name" value="UPF0749 PROTEIN RV1825"/>
    <property type="match status" value="1"/>
</dbReference>
<keyword evidence="3" id="KW-1185">Reference proteome</keyword>